<organism evidence="4 5">
    <name type="scientific">Streptomyces caledonius</name>
    <dbReference type="NCBI Taxonomy" id="3134107"/>
    <lineage>
        <taxon>Bacteria</taxon>
        <taxon>Bacillati</taxon>
        <taxon>Actinomycetota</taxon>
        <taxon>Actinomycetes</taxon>
        <taxon>Kitasatosporales</taxon>
        <taxon>Streptomycetaceae</taxon>
        <taxon>Streptomyces</taxon>
    </lineage>
</organism>
<dbReference type="SUPFAM" id="SSF55753">
    <property type="entry name" value="Actin depolymerizing proteins"/>
    <property type="match status" value="1"/>
</dbReference>
<dbReference type="SMART" id="SM00102">
    <property type="entry name" value="ADF"/>
    <property type="match status" value="1"/>
</dbReference>
<comment type="caution">
    <text evidence="4">The sequence shown here is derived from an EMBL/GenBank/DDBJ whole genome shotgun (WGS) entry which is preliminary data.</text>
</comment>
<dbReference type="InterPro" id="IPR017904">
    <property type="entry name" value="ADF/Cofilin"/>
</dbReference>
<name>A0ABU8UER7_9ACTN</name>
<dbReference type="EMBL" id="JBBKAM010000004">
    <property type="protein sequence ID" value="MEJ8646387.1"/>
    <property type="molecule type" value="Genomic_DNA"/>
</dbReference>
<reference evidence="4 5" key="1">
    <citation type="submission" date="2024-03" db="EMBL/GenBank/DDBJ databases">
        <title>Novel Streptomyces species of biotechnological and ecological value are a feature of Machair soil.</title>
        <authorList>
            <person name="Prole J.R."/>
            <person name="Goodfellow M."/>
            <person name="Allenby N."/>
            <person name="Ward A.C."/>
        </authorList>
    </citation>
    <scope>NUCLEOTIDE SEQUENCE [LARGE SCALE GENOMIC DNA]</scope>
    <source>
        <strain evidence="4 5">MS1.HAVA.3</strain>
    </source>
</reference>
<evidence type="ECO:0000313" key="5">
    <source>
        <dbReference type="Proteomes" id="UP001382904"/>
    </source>
</evidence>
<gene>
    <name evidence="4" type="ORF">WKI68_44210</name>
</gene>
<dbReference type="PANTHER" id="PTHR11913">
    <property type="entry name" value="COFILIN-RELATED"/>
    <property type="match status" value="1"/>
</dbReference>
<dbReference type="CDD" id="cd11286">
    <property type="entry name" value="ADF_cofilin_like"/>
    <property type="match status" value="1"/>
</dbReference>
<proteinExistence type="inferred from homology"/>
<evidence type="ECO:0000259" key="3">
    <source>
        <dbReference type="PROSITE" id="PS51263"/>
    </source>
</evidence>
<keyword evidence="5" id="KW-1185">Reference proteome</keyword>
<comment type="similarity">
    <text evidence="1">Belongs to the actin-binding proteins ADF family.</text>
</comment>
<sequence length="135" mass="14920">MSSPGITVDDSCLGALQELKSRREINTVVYRLDEPLTTVVVESKSNLTHEEMLEALPANEPRFVLYDLHFAAADGARRRDLVMIFWIPDGALPAHKLAYSSAHRVLRDVLDGIQVDVRATTLSALAYDELASQAV</sequence>
<feature type="domain" description="ADF-H" evidence="3">
    <location>
        <begin position="5"/>
        <end position="135"/>
    </location>
</feature>
<evidence type="ECO:0000256" key="2">
    <source>
        <dbReference type="ARBA" id="ARBA00023203"/>
    </source>
</evidence>
<dbReference type="PROSITE" id="PS51263">
    <property type="entry name" value="ADF_H"/>
    <property type="match status" value="1"/>
</dbReference>
<keyword evidence="2" id="KW-0009">Actin-binding</keyword>
<dbReference type="Proteomes" id="UP001382904">
    <property type="component" value="Unassembled WGS sequence"/>
</dbReference>
<evidence type="ECO:0000313" key="4">
    <source>
        <dbReference type="EMBL" id="MEJ8646387.1"/>
    </source>
</evidence>
<dbReference type="Pfam" id="PF00241">
    <property type="entry name" value="Cofilin_ADF"/>
    <property type="match status" value="1"/>
</dbReference>
<dbReference type="InterPro" id="IPR029006">
    <property type="entry name" value="ADF-H/Gelsolin-like_dom_sf"/>
</dbReference>
<dbReference type="InterPro" id="IPR002108">
    <property type="entry name" value="ADF-H"/>
</dbReference>
<evidence type="ECO:0000256" key="1">
    <source>
        <dbReference type="ARBA" id="ARBA00006844"/>
    </source>
</evidence>
<dbReference type="Gene3D" id="3.40.20.10">
    <property type="entry name" value="Severin"/>
    <property type="match status" value="1"/>
</dbReference>
<protein>
    <submittedName>
        <fullName evidence="4">Actin depolymerization factor/cofilin-like domain-containing protein</fullName>
    </submittedName>
</protein>
<accession>A0ABU8UER7</accession>